<keyword evidence="3" id="KW-1185">Reference proteome</keyword>
<organism evidence="2 3">
    <name type="scientific">Candidatus Methylospira mobilis</name>
    <dbReference type="NCBI Taxonomy" id="1808979"/>
    <lineage>
        <taxon>Bacteria</taxon>
        <taxon>Pseudomonadati</taxon>
        <taxon>Pseudomonadota</taxon>
        <taxon>Gammaproteobacteria</taxon>
        <taxon>Methylococcales</taxon>
        <taxon>Methylococcaceae</taxon>
        <taxon>Candidatus Methylospira</taxon>
    </lineage>
</organism>
<name>A0A5Q0BKC3_9GAMM</name>
<dbReference type="EMBL" id="CP044205">
    <property type="protein sequence ID" value="QFY43592.1"/>
    <property type="molecule type" value="Genomic_DNA"/>
</dbReference>
<accession>A0A5Q0BKC3</accession>
<reference evidence="2 3" key="1">
    <citation type="submission" date="2019-09" db="EMBL/GenBank/DDBJ databases">
        <title>Ecophysiology of the spiral-shaped methanotroph Methylospira mobilis as revealed by the complete genome sequence.</title>
        <authorList>
            <person name="Oshkin I.Y."/>
            <person name="Dedysh S.N."/>
            <person name="Miroshnikov K."/>
            <person name="Danilova O.V."/>
            <person name="Hakobyan A."/>
            <person name="Liesack W."/>
        </authorList>
    </citation>
    <scope>NUCLEOTIDE SEQUENCE [LARGE SCALE GENOMIC DNA]</scope>
    <source>
        <strain evidence="2 3">Shm1</strain>
    </source>
</reference>
<dbReference type="AlphaFoldDB" id="A0A5Q0BKC3"/>
<sequence length="118" mass="12944">MKALFAGTRRASHAQALWRFPSNKQETPLSLARPLPALSQQNVETECDAHALCVHDGSRINYNTHTIRKDRKQPTHGTDVGYELQSTLLASDQSGAPLAAPVQNGVTDEGVWQTRVPD</sequence>
<dbReference type="EMBL" id="CP044205">
    <property type="protein sequence ID" value="QFY42905.1"/>
    <property type="molecule type" value="Genomic_DNA"/>
</dbReference>
<evidence type="ECO:0000313" key="1">
    <source>
        <dbReference type="EMBL" id="QFY42905.1"/>
    </source>
</evidence>
<dbReference type="SUPFAM" id="SSF53098">
    <property type="entry name" value="Ribonuclease H-like"/>
    <property type="match status" value="1"/>
</dbReference>
<evidence type="ECO:0000313" key="3">
    <source>
        <dbReference type="Proteomes" id="UP000325755"/>
    </source>
</evidence>
<dbReference type="Proteomes" id="UP000325755">
    <property type="component" value="Chromosome"/>
</dbReference>
<evidence type="ECO:0000313" key="2">
    <source>
        <dbReference type="EMBL" id="QFY43592.1"/>
    </source>
</evidence>
<dbReference type="InterPro" id="IPR012337">
    <property type="entry name" value="RNaseH-like_sf"/>
</dbReference>
<dbReference type="InParanoid" id="A0A5Q0BKC3"/>
<dbReference type="KEGG" id="mmob:F6R98_13980"/>
<dbReference type="KEGG" id="mmob:F6R98_10010"/>
<dbReference type="OrthoDB" id="6670941at2"/>
<dbReference type="RefSeq" id="WP_153248895.1">
    <property type="nucleotide sequence ID" value="NZ_CP044205.1"/>
</dbReference>
<gene>
    <name evidence="1" type="ORF">F6R98_10010</name>
    <name evidence="2" type="ORF">F6R98_13980</name>
</gene>
<evidence type="ECO:0008006" key="4">
    <source>
        <dbReference type="Google" id="ProtNLM"/>
    </source>
</evidence>
<protein>
    <recommendedName>
        <fullName evidence="4">Transposase</fullName>
    </recommendedName>
</protein>
<proteinExistence type="predicted"/>
<dbReference type="Gene3D" id="3.90.350.10">
    <property type="entry name" value="Transposase Inhibitor Protein From Tn5, Chain A, domain 1"/>
    <property type="match status" value="1"/>
</dbReference>